<feature type="domain" description="N-acetyltransferase" evidence="3">
    <location>
        <begin position="5"/>
        <end position="195"/>
    </location>
</feature>
<sequence length="199" mass="21656">MPLAGIHRAVPAEARQTAARLYALAFDAKLRAALGAGDERLRFLADHLRPDRMLCATVDGRVRGVAGLHLDGGTAFDVTLPGLFRAYGVSAGWRFLVLLGLHREPRPDELLLDGIAVDPAARGQGLGTLLLREAEILAAERGLRRVRLSVVDTNPRARALYERVGFVTVHSERVDTLGRLYGGFTEVTDMVKEVPACPR</sequence>
<dbReference type="eggNOG" id="COG0456">
    <property type="taxonomic scope" value="Bacteria"/>
</dbReference>
<evidence type="ECO:0000256" key="2">
    <source>
        <dbReference type="ARBA" id="ARBA00023315"/>
    </source>
</evidence>
<accession>A0A0A6UIP0</accession>
<name>A0A0A6UIP0_ACTUT</name>
<proteinExistence type="predicted"/>
<keyword evidence="1" id="KW-0808">Transferase</keyword>
<dbReference type="PROSITE" id="PS51186">
    <property type="entry name" value="GNAT"/>
    <property type="match status" value="1"/>
</dbReference>
<dbReference type="OrthoDB" id="5173601at2"/>
<dbReference type="PANTHER" id="PTHR43420">
    <property type="entry name" value="ACETYLTRANSFERASE"/>
    <property type="match status" value="1"/>
</dbReference>
<reference evidence="4 5" key="1">
    <citation type="submission" date="2014-10" db="EMBL/GenBank/DDBJ databases">
        <title>Draft genome sequence of Actinoplanes utahensis NRRL 12052.</title>
        <authorList>
            <person name="Velasco-Bucheli B."/>
            <person name="del Cerro C."/>
            <person name="Hormigo D."/>
            <person name="Garcia J.L."/>
            <person name="Acebal C."/>
            <person name="Arroyo M."/>
            <person name="de la Mata I."/>
        </authorList>
    </citation>
    <scope>NUCLEOTIDE SEQUENCE [LARGE SCALE GENOMIC DNA]</scope>
    <source>
        <strain evidence="4 5">NRRL 12052</strain>
    </source>
</reference>
<comment type="caution">
    <text evidence="4">The sequence shown here is derived from an EMBL/GenBank/DDBJ whole genome shotgun (WGS) entry which is preliminary data.</text>
</comment>
<evidence type="ECO:0000313" key="5">
    <source>
        <dbReference type="Proteomes" id="UP000054537"/>
    </source>
</evidence>
<dbReference type="SUPFAM" id="SSF55729">
    <property type="entry name" value="Acyl-CoA N-acyltransferases (Nat)"/>
    <property type="match status" value="1"/>
</dbReference>
<organism evidence="4 5">
    <name type="scientific">Actinoplanes utahensis</name>
    <dbReference type="NCBI Taxonomy" id="1869"/>
    <lineage>
        <taxon>Bacteria</taxon>
        <taxon>Bacillati</taxon>
        <taxon>Actinomycetota</taxon>
        <taxon>Actinomycetes</taxon>
        <taxon>Micromonosporales</taxon>
        <taxon>Micromonosporaceae</taxon>
        <taxon>Actinoplanes</taxon>
    </lineage>
</organism>
<dbReference type="AlphaFoldDB" id="A0A0A6UIP0"/>
<evidence type="ECO:0000313" key="4">
    <source>
        <dbReference type="EMBL" id="KHD74189.1"/>
    </source>
</evidence>
<dbReference type="InterPro" id="IPR016181">
    <property type="entry name" value="Acyl_CoA_acyltransferase"/>
</dbReference>
<dbReference type="CDD" id="cd04301">
    <property type="entry name" value="NAT_SF"/>
    <property type="match status" value="1"/>
</dbReference>
<dbReference type="GO" id="GO:0016747">
    <property type="term" value="F:acyltransferase activity, transferring groups other than amino-acyl groups"/>
    <property type="evidence" value="ECO:0007669"/>
    <property type="project" value="InterPro"/>
</dbReference>
<dbReference type="InterPro" id="IPR050680">
    <property type="entry name" value="YpeA/RimI_acetyltransf"/>
</dbReference>
<dbReference type="STRING" id="1869.MB27_30250"/>
<dbReference type="InterPro" id="IPR000182">
    <property type="entry name" value="GNAT_dom"/>
</dbReference>
<gene>
    <name evidence="4" type="ORF">MB27_30250</name>
</gene>
<dbReference type="Gene3D" id="3.40.630.30">
    <property type="match status" value="1"/>
</dbReference>
<keyword evidence="2" id="KW-0012">Acyltransferase</keyword>
<dbReference type="Pfam" id="PF00583">
    <property type="entry name" value="Acetyltransf_1"/>
    <property type="match status" value="1"/>
</dbReference>
<keyword evidence="5" id="KW-1185">Reference proteome</keyword>
<evidence type="ECO:0000256" key="1">
    <source>
        <dbReference type="ARBA" id="ARBA00022679"/>
    </source>
</evidence>
<protein>
    <recommendedName>
        <fullName evidence="3">N-acetyltransferase domain-containing protein</fullName>
    </recommendedName>
</protein>
<evidence type="ECO:0000259" key="3">
    <source>
        <dbReference type="PROSITE" id="PS51186"/>
    </source>
</evidence>
<dbReference type="Proteomes" id="UP000054537">
    <property type="component" value="Unassembled WGS sequence"/>
</dbReference>
<dbReference type="EMBL" id="JRTT01000052">
    <property type="protein sequence ID" value="KHD74189.1"/>
    <property type="molecule type" value="Genomic_DNA"/>
</dbReference>